<evidence type="ECO:0000313" key="2">
    <source>
        <dbReference type="EnsemblPlants" id="cds.evm.model.07.764"/>
    </source>
</evidence>
<dbReference type="EMBL" id="UZAU01000647">
    <property type="status" value="NOT_ANNOTATED_CDS"/>
    <property type="molecule type" value="Genomic_DNA"/>
</dbReference>
<dbReference type="Gramene" id="evm.model.07.764">
    <property type="protein sequence ID" value="cds.evm.model.07.764"/>
    <property type="gene ID" value="evm.TU.07.764"/>
</dbReference>
<organism evidence="2 3">
    <name type="scientific">Cannabis sativa</name>
    <name type="common">Hemp</name>
    <name type="synonym">Marijuana</name>
    <dbReference type="NCBI Taxonomy" id="3483"/>
    <lineage>
        <taxon>Eukaryota</taxon>
        <taxon>Viridiplantae</taxon>
        <taxon>Streptophyta</taxon>
        <taxon>Embryophyta</taxon>
        <taxon>Tracheophyta</taxon>
        <taxon>Spermatophyta</taxon>
        <taxon>Magnoliopsida</taxon>
        <taxon>eudicotyledons</taxon>
        <taxon>Gunneridae</taxon>
        <taxon>Pentapetalae</taxon>
        <taxon>rosids</taxon>
        <taxon>fabids</taxon>
        <taxon>Rosales</taxon>
        <taxon>Cannabaceae</taxon>
        <taxon>Cannabis</taxon>
    </lineage>
</organism>
<feature type="region of interest" description="Disordered" evidence="1">
    <location>
        <begin position="16"/>
        <end position="40"/>
    </location>
</feature>
<proteinExistence type="predicted"/>
<keyword evidence="3" id="KW-1185">Reference proteome</keyword>
<protein>
    <submittedName>
        <fullName evidence="2">Uncharacterized protein</fullName>
    </submittedName>
</protein>
<dbReference type="AlphaFoldDB" id="A0A803Q6B4"/>
<name>A0A803Q6B4_CANSA</name>
<dbReference type="EnsemblPlants" id="evm.model.07.764">
    <property type="protein sequence ID" value="cds.evm.model.07.764"/>
    <property type="gene ID" value="evm.TU.07.764"/>
</dbReference>
<feature type="region of interest" description="Disordered" evidence="1">
    <location>
        <begin position="63"/>
        <end position="88"/>
    </location>
</feature>
<reference evidence="2" key="1">
    <citation type="submission" date="2018-11" db="EMBL/GenBank/DDBJ databases">
        <authorList>
            <person name="Grassa J C."/>
        </authorList>
    </citation>
    <scope>NUCLEOTIDE SEQUENCE [LARGE SCALE GENOMIC DNA]</scope>
</reference>
<dbReference type="Proteomes" id="UP000596661">
    <property type="component" value="Chromosome 7"/>
</dbReference>
<sequence length="88" mass="9407">KLTKVIPKREHGTAIGSFGSELRRHSCGWRPPSGGRGRFPAEGLIQRTSTMFSVRGQVKVESEAGRLPPSGSPGLIPFTGNGSWETSS</sequence>
<evidence type="ECO:0000256" key="1">
    <source>
        <dbReference type="SAM" id="MobiDB-lite"/>
    </source>
</evidence>
<evidence type="ECO:0000313" key="3">
    <source>
        <dbReference type="Proteomes" id="UP000596661"/>
    </source>
</evidence>
<reference evidence="2" key="2">
    <citation type="submission" date="2021-03" db="UniProtKB">
        <authorList>
            <consortium name="EnsemblPlants"/>
        </authorList>
    </citation>
    <scope>IDENTIFICATION</scope>
</reference>
<accession>A0A803Q6B4</accession>